<dbReference type="InterPro" id="IPR043502">
    <property type="entry name" value="DNA/RNA_pol_sf"/>
</dbReference>
<dbReference type="Gene3D" id="3.10.10.10">
    <property type="entry name" value="HIV Type 1 Reverse Transcriptase, subunit A, domain 1"/>
    <property type="match status" value="1"/>
</dbReference>
<dbReference type="AlphaFoldDB" id="A0A6V7NFW9"/>
<dbReference type="InterPro" id="IPR032567">
    <property type="entry name" value="RTL1-rel"/>
</dbReference>
<dbReference type="PANTHER" id="PTHR15503:SF45">
    <property type="entry name" value="RNA-DIRECTED DNA POLYMERASE HOMOLOG"/>
    <property type="match status" value="1"/>
</dbReference>
<gene>
    <name evidence="1" type="ORF">CB5_LOCUS437</name>
</gene>
<dbReference type="EMBL" id="LR862129">
    <property type="protein sequence ID" value="CAD1817226.1"/>
    <property type="molecule type" value="Genomic_DNA"/>
</dbReference>
<evidence type="ECO:0000313" key="1">
    <source>
        <dbReference type="EMBL" id="CAD1817226.1"/>
    </source>
</evidence>
<dbReference type="SUPFAM" id="SSF56672">
    <property type="entry name" value="DNA/RNA polymerases"/>
    <property type="match status" value="1"/>
</dbReference>
<dbReference type="PANTHER" id="PTHR15503">
    <property type="entry name" value="LDOC1 RELATED"/>
    <property type="match status" value="1"/>
</dbReference>
<reference evidence="1" key="1">
    <citation type="submission" date="2020-07" db="EMBL/GenBank/DDBJ databases">
        <authorList>
            <person name="Lin J."/>
        </authorList>
    </citation>
    <scope>NUCLEOTIDE SEQUENCE</scope>
</reference>
<proteinExistence type="predicted"/>
<organism evidence="1">
    <name type="scientific">Ananas comosus var. bracteatus</name>
    <name type="common">red pineapple</name>
    <dbReference type="NCBI Taxonomy" id="296719"/>
    <lineage>
        <taxon>Eukaryota</taxon>
        <taxon>Viridiplantae</taxon>
        <taxon>Streptophyta</taxon>
        <taxon>Embryophyta</taxon>
        <taxon>Tracheophyta</taxon>
        <taxon>Spermatophyta</taxon>
        <taxon>Magnoliopsida</taxon>
        <taxon>Liliopsida</taxon>
        <taxon>Poales</taxon>
        <taxon>Bromeliaceae</taxon>
        <taxon>Bromelioideae</taxon>
        <taxon>Ananas</taxon>
    </lineage>
</organism>
<evidence type="ECO:0008006" key="2">
    <source>
        <dbReference type="Google" id="ProtNLM"/>
    </source>
</evidence>
<accession>A0A6V7NFW9</accession>
<name>A0A6V7NFW9_ANACO</name>
<protein>
    <recommendedName>
        <fullName evidence="2">Reverse transcriptase domain-containing protein</fullName>
    </recommendedName>
</protein>
<sequence>MASRCGLRDFWQRLRSVDQYSSIRLGLVLDYLPLRHPFNDMNEELVFGLDGRTFWLRSCCTVGTPCKYKEDSVRVDRGTSYLWQGVTACEFPDVFPAELPGLLPDRKIEFVIDLIPGTASVSKAPYRMPPAELVELKAQLQDLLDKGFVKPSVSPWGAPVLFVKKKNGTLRSVWIITS</sequence>